<keyword evidence="1" id="KW-1133">Transmembrane helix</keyword>
<dbReference type="EMBL" id="JARKIB010000267">
    <property type="protein sequence ID" value="KAJ7718235.1"/>
    <property type="molecule type" value="Genomic_DNA"/>
</dbReference>
<evidence type="ECO:0000256" key="1">
    <source>
        <dbReference type="SAM" id="Phobius"/>
    </source>
</evidence>
<dbReference type="AlphaFoldDB" id="A0AAD7HE88"/>
<keyword evidence="1" id="KW-0812">Transmembrane</keyword>
<feature type="transmembrane region" description="Helical" evidence="1">
    <location>
        <begin position="20"/>
        <end position="42"/>
    </location>
</feature>
<reference evidence="2" key="1">
    <citation type="submission" date="2023-03" db="EMBL/GenBank/DDBJ databases">
        <title>Massive genome expansion in bonnet fungi (Mycena s.s.) driven by repeated elements and novel gene families across ecological guilds.</title>
        <authorList>
            <consortium name="Lawrence Berkeley National Laboratory"/>
            <person name="Harder C.B."/>
            <person name="Miyauchi S."/>
            <person name="Viragh M."/>
            <person name="Kuo A."/>
            <person name="Thoen E."/>
            <person name="Andreopoulos B."/>
            <person name="Lu D."/>
            <person name="Skrede I."/>
            <person name="Drula E."/>
            <person name="Henrissat B."/>
            <person name="Morin E."/>
            <person name="Kohler A."/>
            <person name="Barry K."/>
            <person name="LaButti K."/>
            <person name="Morin E."/>
            <person name="Salamov A."/>
            <person name="Lipzen A."/>
            <person name="Mereny Z."/>
            <person name="Hegedus B."/>
            <person name="Baldrian P."/>
            <person name="Stursova M."/>
            <person name="Weitz H."/>
            <person name="Taylor A."/>
            <person name="Grigoriev I.V."/>
            <person name="Nagy L.G."/>
            <person name="Martin F."/>
            <person name="Kauserud H."/>
        </authorList>
    </citation>
    <scope>NUCLEOTIDE SEQUENCE</scope>
    <source>
        <strain evidence="2">CBHHK182m</strain>
    </source>
</reference>
<gene>
    <name evidence="2" type="ORF">B0H16DRAFT_1797650</name>
</gene>
<name>A0AAD7HE88_9AGAR</name>
<keyword evidence="1" id="KW-0472">Membrane</keyword>
<organism evidence="2 3">
    <name type="scientific">Mycena metata</name>
    <dbReference type="NCBI Taxonomy" id="1033252"/>
    <lineage>
        <taxon>Eukaryota</taxon>
        <taxon>Fungi</taxon>
        <taxon>Dikarya</taxon>
        <taxon>Basidiomycota</taxon>
        <taxon>Agaricomycotina</taxon>
        <taxon>Agaricomycetes</taxon>
        <taxon>Agaricomycetidae</taxon>
        <taxon>Agaricales</taxon>
        <taxon>Marasmiineae</taxon>
        <taxon>Mycenaceae</taxon>
        <taxon>Mycena</taxon>
    </lineage>
</organism>
<keyword evidence="3" id="KW-1185">Reference proteome</keyword>
<evidence type="ECO:0000313" key="2">
    <source>
        <dbReference type="EMBL" id="KAJ7718235.1"/>
    </source>
</evidence>
<proteinExistence type="predicted"/>
<comment type="caution">
    <text evidence="2">The sequence shown here is derived from an EMBL/GenBank/DDBJ whole genome shotgun (WGS) entry which is preliminary data.</text>
</comment>
<dbReference type="Proteomes" id="UP001215598">
    <property type="component" value="Unassembled WGS sequence"/>
</dbReference>
<protein>
    <submittedName>
        <fullName evidence="2">Uncharacterized protein</fullName>
    </submittedName>
</protein>
<accession>A0AAD7HE88</accession>
<evidence type="ECO:0000313" key="3">
    <source>
        <dbReference type="Proteomes" id="UP001215598"/>
    </source>
</evidence>
<sequence>MPTLTHIAVGAASLNLTNAQLFFACCGVGALLALPGVFYIVFPTSTWRLAIPARVHLSPAMSLPEFPFRPTSDPCPLKIIPKARILGGVQNVLRFGARTQHGPPQARAYKPAMAPVPQPELVVLPTGIDASSIGSGFIPVLPQESSSWIDVIGPSFKHSLGHASLQSAEVKQASTDESKLIHGYTWGTVTHTLALPLRGNKNARAFVRSKNFSKVTTNVVFPKTSPFYRPSSDKENQCYSENVDSMV</sequence>